<dbReference type="SUPFAM" id="SSF53098">
    <property type="entry name" value="Ribonuclease H-like"/>
    <property type="match status" value="1"/>
</dbReference>
<evidence type="ECO:0000256" key="11">
    <source>
        <dbReference type="ARBA" id="ARBA00022842"/>
    </source>
</evidence>
<evidence type="ECO:0000256" key="7">
    <source>
        <dbReference type="ARBA" id="ARBA00022722"/>
    </source>
</evidence>
<dbReference type="EMBL" id="HBIN01006794">
    <property type="protein sequence ID" value="CAE0434672.1"/>
    <property type="molecule type" value="Transcribed_RNA"/>
</dbReference>
<dbReference type="SUPFAM" id="SSF55658">
    <property type="entry name" value="L9 N-domain-like"/>
    <property type="match status" value="1"/>
</dbReference>
<comment type="catalytic activity">
    <reaction evidence="1">
        <text>Endonucleolytic cleavage to 5'-phosphomonoester.</text>
        <dbReference type="EC" id="3.1.26.4"/>
    </reaction>
</comment>
<dbReference type="InterPro" id="IPR002156">
    <property type="entry name" value="RNaseH_domain"/>
</dbReference>
<protein>
    <recommendedName>
        <fullName evidence="6">Ribonuclease H</fullName>
        <ecNumber evidence="5">3.1.26.4</ecNumber>
    </recommendedName>
</protein>
<evidence type="ECO:0000256" key="10">
    <source>
        <dbReference type="ARBA" id="ARBA00022801"/>
    </source>
</evidence>
<dbReference type="Pfam" id="PF01693">
    <property type="entry name" value="Cauli_VI"/>
    <property type="match status" value="1"/>
</dbReference>
<dbReference type="InterPro" id="IPR036397">
    <property type="entry name" value="RNaseH_sf"/>
</dbReference>
<evidence type="ECO:0000313" key="14">
    <source>
        <dbReference type="EMBL" id="CAE0434673.1"/>
    </source>
</evidence>
<dbReference type="GO" id="GO:0003676">
    <property type="term" value="F:nucleic acid binding"/>
    <property type="evidence" value="ECO:0007669"/>
    <property type="project" value="InterPro"/>
</dbReference>
<dbReference type="Gene3D" id="3.30.420.10">
    <property type="entry name" value="Ribonuclease H-like superfamily/Ribonuclease H"/>
    <property type="match status" value="1"/>
</dbReference>
<evidence type="ECO:0000259" key="12">
    <source>
        <dbReference type="PROSITE" id="PS50879"/>
    </source>
</evidence>
<dbReference type="GO" id="GO:0046872">
    <property type="term" value="F:metal ion binding"/>
    <property type="evidence" value="ECO:0007669"/>
    <property type="project" value="UniProtKB-KW"/>
</dbReference>
<dbReference type="InterPro" id="IPR011320">
    <property type="entry name" value="RNase_H1_N"/>
</dbReference>
<dbReference type="GO" id="GO:0004523">
    <property type="term" value="F:RNA-DNA hybrid ribonuclease activity"/>
    <property type="evidence" value="ECO:0007669"/>
    <property type="project" value="UniProtKB-EC"/>
</dbReference>
<dbReference type="InterPro" id="IPR050092">
    <property type="entry name" value="RNase_H"/>
</dbReference>
<keyword evidence="8" id="KW-0479">Metal-binding</keyword>
<keyword evidence="7" id="KW-0540">Nuclease</keyword>
<comment type="cofactor">
    <cofactor evidence="2">
        <name>Mg(2+)</name>
        <dbReference type="ChEBI" id="CHEBI:18420"/>
    </cofactor>
</comment>
<reference evidence="13" key="1">
    <citation type="submission" date="2021-01" db="EMBL/GenBank/DDBJ databases">
        <authorList>
            <person name="Corre E."/>
            <person name="Pelletier E."/>
            <person name="Niang G."/>
            <person name="Scheremetjew M."/>
            <person name="Finn R."/>
            <person name="Kale V."/>
            <person name="Holt S."/>
            <person name="Cochrane G."/>
            <person name="Meng A."/>
            <person name="Brown T."/>
            <person name="Cohen L."/>
        </authorList>
    </citation>
    <scope>NUCLEOTIDE SEQUENCE</scope>
    <source>
        <strain evidence="13">GSBS06</strain>
    </source>
</reference>
<name>A0A6S8B204_9STRA</name>
<dbReference type="AlphaFoldDB" id="A0A6S8B204"/>
<keyword evidence="11" id="KW-0460">Magnesium</keyword>
<organism evidence="13">
    <name type="scientific">Aplanochytrium stocchinoi</name>
    <dbReference type="NCBI Taxonomy" id="215587"/>
    <lineage>
        <taxon>Eukaryota</taxon>
        <taxon>Sar</taxon>
        <taxon>Stramenopiles</taxon>
        <taxon>Bigyra</taxon>
        <taxon>Labyrinthulomycetes</taxon>
        <taxon>Thraustochytrida</taxon>
        <taxon>Thraustochytriidae</taxon>
        <taxon>Aplanochytrium</taxon>
    </lineage>
</organism>
<gene>
    <name evidence="13" type="ORF">ASTO00021_LOCUS4968</name>
    <name evidence="14" type="ORF">ASTO00021_LOCUS4969</name>
</gene>
<dbReference type="PANTHER" id="PTHR10642:SF26">
    <property type="entry name" value="RIBONUCLEASE H1"/>
    <property type="match status" value="1"/>
</dbReference>
<keyword evidence="10" id="KW-0378">Hydrolase</keyword>
<dbReference type="Gene3D" id="3.40.970.10">
    <property type="entry name" value="Ribonuclease H1, N-terminal domain"/>
    <property type="match status" value="1"/>
</dbReference>
<evidence type="ECO:0000256" key="6">
    <source>
        <dbReference type="ARBA" id="ARBA00017721"/>
    </source>
</evidence>
<dbReference type="Pfam" id="PF00075">
    <property type="entry name" value="RNase_H"/>
    <property type="match status" value="1"/>
</dbReference>
<evidence type="ECO:0000256" key="4">
    <source>
        <dbReference type="ARBA" id="ARBA00005300"/>
    </source>
</evidence>
<dbReference type="EC" id="3.1.26.4" evidence="5"/>
<dbReference type="PANTHER" id="PTHR10642">
    <property type="entry name" value="RIBONUCLEASE H1"/>
    <property type="match status" value="1"/>
</dbReference>
<dbReference type="InterPro" id="IPR009027">
    <property type="entry name" value="Ribosomal_bL9/RNase_H1_N"/>
</dbReference>
<comment type="function">
    <text evidence="3">Endonuclease that specifically degrades the RNA of RNA-DNA hybrids.</text>
</comment>
<evidence type="ECO:0000313" key="13">
    <source>
        <dbReference type="EMBL" id="CAE0434672.1"/>
    </source>
</evidence>
<feature type="domain" description="RNase H type-1" evidence="12">
    <location>
        <begin position="224"/>
        <end position="387"/>
    </location>
</feature>
<evidence type="ECO:0000256" key="8">
    <source>
        <dbReference type="ARBA" id="ARBA00022723"/>
    </source>
</evidence>
<dbReference type="InterPro" id="IPR037056">
    <property type="entry name" value="RNase_H1_N_sf"/>
</dbReference>
<evidence type="ECO:0000256" key="1">
    <source>
        <dbReference type="ARBA" id="ARBA00000077"/>
    </source>
</evidence>
<evidence type="ECO:0000256" key="3">
    <source>
        <dbReference type="ARBA" id="ARBA00004065"/>
    </source>
</evidence>
<proteinExistence type="inferred from homology"/>
<dbReference type="PROSITE" id="PS50879">
    <property type="entry name" value="RNASE_H_1"/>
    <property type="match status" value="1"/>
</dbReference>
<evidence type="ECO:0000256" key="2">
    <source>
        <dbReference type="ARBA" id="ARBA00001946"/>
    </source>
</evidence>
<comment type="similarity">
    <text evidence="4">Belongs to the RNase H family.</text>
</comment>
<evidence type="ECO:0000256" key="5">
    <source>
        <dbReference type="ARBA" id="ARBA00012180"/>
    </source>
</evidence>
<dbReference type="EMBL" id="HBIN01006795">
    <property type="protein sequence ID" value="CAE0434673.1"/>
    <property type="molecule type" value="Transcribed_RNA"/>
</dbReference>
<accession>A0A6S8B204</accession>
<sequence>MSGLVVILSTVKKFSQRSLCGINNNVVKAFAGESGNSVTVSREFSILNSCGGKSAKLGINSLSNTYKLRLSVRAMGKNRSKYYAVRKGRKPGIYLTWTECETQVKGFRGAQFKSFKTESDAHQYIRELNSSIVSNSEGIRSAPRTNNIPISTKRKGERFDIDVSYSTLAFTRYSARTESESDQFSGALSSEFDTHGQTRLKKRRVVKPLRPKETKKAVKDSDHEPGTIIIYTDGACSGNSNVAYNIHPAGWGFVVLEKKSGVDLVQLHESFGAVTVDGNSKNYIGAEVTSNNTAELSAIAFGLQWILEQKFEKPSKVVFRYDSEYAAKSVQGHYKNSKKNLKLIAYTQGLLTKARRRGNNFAFQHVKGHAGNHWNERADLLARRGCMKGIY</sequence>
<evidence type="ECO:0000256" key="9">
    <source>
        <dbReference type="ARBA" id="ARBA00022759"/>
    </source>
</evidence>
<dbReference type="GO" id="GO:0043137">
    <property type="term" value="P:DNA replication, removal of RNA primer"/>
    <property type="evidence" value="ECO:0007669"/>
    <property type="project" value="TreeGrafter"/>
</dbReference>
<dbReference type="InterPro" id="IPR012337">
    <property type="entry name" value="RNaseH-like_sf"/>
</dbReference>
<dbReference type="FunFam" id="3.40.970.10:FF:000002">
    <property type="entry name" value="Ribonuclease H"/>
    <property type="match status" value="1"/>
</dbReference>
<keyword evidence="9" id="KW-0255">Endonuclease</keyword>